<proteinExistence type="predicted"/>
<dbReference type="PANTHER" id="PTHR43861:SF3">
    <property type="entry name" value="PUTATIVE (AFU_ORTHOLOGUE AFUA_2G14390)-RELATED"/>
    <property type="match status" value="1"/>
</dbReference>
<organism evidence="2 3">
    <name type="scientific">Candidatus Nitrotoga arctica</name>
    <dbReference type="NCBI Taxonomy" id="453162"/>
    <lineage>
        <taxon>Bacteria</taxon>
        <taxon>Pseudomonadati</taxon>
        <taxon>Pseudomonadota</taxon>
        <taxon>Betaproteobacteria</taxon>
        <taxon>Nitrosomonadales</taxon>
        <taxon>Gallionellaceae</taxon>
        <taxon>Candidatus Nitrotoga</taxon>
    </lineage>
</organism>
<evidence type="ECO:0008006" key="4">
    <source>
        <dbReference type="Google" id="ProtNLM"/>
    </source>
</evidence>
<accession>A0ABM8YV39</accession>
<dbReference type="PANTHER" id="PTHR43861">
    <property type="entry name" value="TRANS-ACONITATE 2-METHYLTRANSFERASE-RELATED"/>
    <property type="match status" value="1"/>
</dbReference>
<gene>
    <name evidence="2" type="ORF">NTG6680_0080</name>
</gene>
<reference evidence="2 3" key="1">
    <citation type="submission" date="2021-10" db="EMBL/GenBank/DDBJ databases">
        <authorList>
            <person name="Koch H."/>
        </authorList>
    </citation>
    <scope>NUCLEOTIDE SEQUENCE [LARGE SCALE GENOMIC DNA]</scope>
    <source>
        <strain evidence="2">6680</strain>
    </source>
</reference>
<dbReference type="Pfam" id="PF13489">
    <property type="entry name" value="Methyltransf_23"/>
    <property type="match status" value="1"/>
</dbReference>
<dbReference type="RefSeq" id="WP_239795440.1">
    <property type="nucleotide sequence ID" value="NZ_OU912926.1"/>
</dbReference>
<dbReference type="EMBL" id="OU912926">
    <property type="protein sequence ID" value="CAG9931333.1"/>
    <property type="molecule type" value="Genomic_DNA"/>
</dbReference>
<sequence>MNKKRNPYEMLRIHESGDAPYQKHFVPEDVRKICVELAPSTYLDVGCNRGQLIAAVKKGLHNRAVCVGVEMNAFAAKAAEQVCDRVYSSAFDAAIGGLKADYPGGFDVISFADVLEHMYDPWEAMVLAKELLSERGKCVFQIPNMGHRSIIGGLLSNRFDYELMGLLDVTHIRFFTPGSFEDACQQAGYKIMRKVQIMEENPQPVLSAFSTLIAGSEDVKNFLRILGVSQIDLALLAMWQICYVCEPL</sequence>
<name>A0ABM8YV39_9PROT</name>
<dbReference type="Proteomes" id="UP000839052">
    <property type="component" value="Chromosome"/>
</dbReference>
<keyword evidence="1" id="KW-0808">Transferase</keyword>
<evidence type="ECO:0000313" key="2">
    <source>
        <dbReference type="EMBL" id="CAG9931333.1"/>
    </source>
</evidence>
<keyword evidence="3" id="KW-1185">Reference proteome</keyword>
<dbReference type="Gene3D" id="3.40.50.150">
    <property type="entry name" value="Vaccinia Virus protein VP39"/>
    <property type="match status" value="1"/>
</dbReference>
<protein>
    <recommendedName>
        <fullName evidence="4">Methyltransferase domain-containing protein</fullName>
    </recommendedName>
</protein>
<evidence type="ECO:0000256" key="1">
    <source>
        <dbReference type="ARBA" id="ARBA00022679"/>
    </source>
</evidence>
<evidence type="ECO:0000313" key="3">
    <source>
        <dbReference type="Proteomes" id="UP000839052"/>
    </source>
</evidence>
<dbReference type="SUPFAM" id="SSF53335">
    <property type="entry name" value="S-adenosyl-L-methionine-dependent methyltransferases"/>
    <property type="match status" value="1"/>
</dbReference>
<dbReference type="InterPro" id="IPR029063">
    <property type="entry name" value="SAM-dependent_MTases_sf"/>
</dbReference>